<dbReference type="Proteomes" id="UP001501705">
    <property type="component" value="Unassembled WGS sequence"/>
</dbReference>
<evidence type="ECO:0000313" key="2">
    <source>
        <dbReference type="EMBL" id="GAA1560765.1"/>
    </source>
</evidence>
<comment type="caution">
    <text evidence="2">The sequence shown here is derived from an EMBL/GenBank/DDBJ whole genome shotgun (WGS) entry which is preliminary data.</text>
</comment>
<sequence>MRANPAVQGAVVTAHKLRLYRAAATDFTSLDVAAVLAEEVNAVATSTSAVEGYARDPLALTHVLTQVLPAEPYVVCLGAGGAGTALLLALHQSQITGLTGVGNASGAAPSGVRAVFADTDPQALDAMRAVADRAGIATGHLTFALVNHPADCDKLIAAAPDSAVVINATGLGKDAAGSPVTDQVPFAKDMLAWDLNYRGDLRFLDQAKTCGIRTVDGWAYFIAGWTSALAAIAGIPLTRTLLDDFARVAQR</sequence>
<dbReference type="SUPFAM" id="SSF51735">
    <property type="entry name" value="NAD(P)-binding Rossmann-fold domains"/>
    <property type="match status" value="1"/>
</dbReference>
<feature type="transmembrane region" description="Helical" evidence="1">
    <location>
        <begin position="218"/>
        <end position="242"/>
    </location>
</feature>
<dbReference type="InterPro" id="IPR036291">
    <property type="entry name" value="NAD(P)-bd_dom_sf"/>
</dbReference>
<reference evidence="2 3" key="1">
    <citation type="journal article" date="2019" name="Int. J. Syst. Evol. Microbiol.">
        <title>The Global Catalogue of Microorganisms (GCM) 10K type strain sequencing project: providing services to taxonomists for standard genome sequencing and annotation.</title>
        <authorList>
            <consortium name="The Broad Institute Genomics Platform"/>
            <consortium name="The Broad Institute Genome Sequencing Center for Infectious Disease"/>
            <person name="Wu L."/>
            <person name="Ma J."/>
        </authorList>
    </citation>
    <scope>NUCLEOTIDE SEQUENCE [LARGE SCALE GENOMIC DNA]</scope>
    <source>
        <strain evidence="2 3">JCM 15572</strain>
    </source>
</reference>
<name>A0ABN2CMV8_9ACTN</name>
<dbReference type="EMBL" id="BAAAPH010000004">
    <property type="protein sequence ID" value="GAA1560765.1"/>
    <property type="molecule type" value="Genomic_DNA"/>
</dbReference>
<keyword evidence="3" id="KW-1185">Reference proteome</keyword>
<keyword evidence="1" id="KW-0472">Membrane</keyword>
<proteinExistence type="predicted"/>
<keyword evidence="1" id="KW-1133">Transmembrane helix</keyword>
<evidence type="ECO:0000256" key="1">
    <source>
        <dbReference type="SAM" id="Phobius"/>
    </source>
</evidence>
<dbReference type="Gene3D" id="3.40.50.720">
    <property type="entry name" value="NAD(P)-binding Rossmann-like Domain"/>
    <property type="match status" value="1"/>
</dbReference>
<gene>
    <name evidence="2" type="ORF">GCM10009804_16940</name>
</gene>
<protein>
    <submittedName>
        <fullName evidence="2">Shikimate dehydrogenase</fullName>
    </submittedName>
</protein>
<evidence type="ECO:0000313" key="3">
    <source>
        <dbReference type="Proteomes" id="UP001501705"/>
    </source>
</evidence>
<accession>A0ABN2CMV8</accession>
<keyword evidence="1" id="KW-0812">Transmembrane</keyword>
<organism evidence="2 3">
    <name type="scientific">Kribbella hippodromi</name>
    <dbReference type="NCBI Taxonomy" id="434347"/>
    <lineage>
        <taxon>Bacteria</taxon>
        <taxon>Bacillati</taxon>
        <taxon>Actinomycetota</taxon>
        <taxon>Actinomycetes</taxon>
        <taxon>Propionibacteriales</taxon>
        <taxon>Kribbellaceae</taxon>
        <taxon>Kribbella</taxon>
    </lineage>
</organism>